<evidence type="ECO:0000256" key="3">
    <source>
        <dbReference type="PROSITE-ProRule" id="PRU00339"/>
    </source>
</evidence>
<evidence type="ECO:0000313" key="4">
    <source>
        <dbReference type="EMBL" id="MCP2731881.1"/>
    </source>
</evidence>
<dbReference type="Pfam" id="PF00515">
    <property type="entry name" value="TPR_1"/>
    <property type="match status" value="1"/>
</dbReference>
<dbReference type="InterPro" id="IPR011990">
    <property type="entry name" value="TPR-like_helical_dom_sf"/>
</dbReference>
<dbReference type="InterPro" id="IPR050498">
    <property type="entry name" value="Ycf3"/>
</dbReference>
<dbReference type="Pfam" id="PF13174">
    <property type="entry name" value="TPR_6"/>
    <property type="match status" value="1"/>
</dbReference>
<reference evidence="4" key="1">
    <citation type="submission" date="2022-06" db="EMBL/GenBank/DDBJ databases">
        <title>New cyanobacteria of genus Symplocastrum in benthos of Lake Baikal.</title>
        <authorList>
            <person name="Sorokovikova E."/>
            <person name="Tikhonova I."/>
            <person name="Krasnopeev A."/>
            <person name="Evseev P."/>
            <person name="Gladkikh A."/>
            <person name="Belykh O."/>
        </authorList>
    </citation>
    <scope>NUCLEOTIDE SEQUENCE</scope>
    <source>
        <strain evidence="4">BBK-W-15</strain>
    </source>
</reference>
<evidence type="ECO:0000313" key="5">
    <source>
        <dbReference type="Proteomes" id="UP001204953"/>
    </source>
</evidence>
<dbReference type="PANTHER" id="PTHR44858">
    <property type="entry name" value="TETRATRICOPEPTIDE REPEAT PROTEIN 6"/>
    <property type="match status" value="1"/>
</dbReference>
<feature type="repeat" description="TPR" evidence="3">
    <location>
        <begin position="103"/>
        <end position="136"/>
    </location>
</feature>
<gene>
    <name evidence="4" type="ORF">NJ959_25955</name>
</gene>
<evidence type="ECO:0000256" key="2">
    <source>
        <dbReference type="ARBA" id="ARBA00022803"/>
    </source>
</evidence>
<dbReference type="InterPro" id="IPR019734">
    <property type="entry name" value="TPR_rpt"/>
</dbReference>
<proteinExistence type="predicted"/>
<keyword evidence="1" id="KW-0677">Repeat</keyword>
<protein>
    <submittedName>
        <fullName evidence="4">Tetratricopeptide repeat protein</fullName>
    </submittedName>
</protein>
<evidence type="ECO:0000256" key="1">
    <source>
        <dbReference type="ARBA" id="ARBA00022737"/>
    </source>
</evidence>
<name>A0AAE3KQI6_9CYAN</name>
<feature type="repeat" description="TPR" evidence="3">
    <location>
        <begin position="69"/>
        <end position="102"/>
    </location>
</feature>
<dbReference type="SUPFAM" id="SSF48452">
    <property type="entry name" value="TPR-like"/>
    <property type="match status" value="1"/>
</dbReference>
<sequence>MLRWILTIFSVVLVCFFNLPAMAEVNLSASEIRQINQLRQEAFTAAEGGNFAAAEGYWSQLIELLPDNPVGWSNRGNYRVIQHKLVDAIADFDKAIELAPDAPDPYLNRGIAYEGEKLWENAIADYQRVLEITPNDAVAYNNLGNAHGGLGNWEDAIANYHKAVELDPNFSFARVNYALALYQIGEKDKAIGEMRNIIRKYPQFADVRAALTAVLWVEGKPGEAESNWVAVVGLDGRYQDLDWVENIRRWPPLMVAALDKFLTLK</sequence>
<dbReference type="RefSeq" id="WP_254014612.1">
    <property type="nucleotide sequence ID" value="NZ_JAMZMM010000419.1"/>
</dbReference>
<dbReference type="GO" id="GO:0046813">
    <property type="term" value="P:receptor-mediated virion attachment to host cell"/>
    <property type="evidence" value="ECO:0007669"/>
    <property type="project" value="TreeGrafter"/>
</dbReference>
<dbReference type="PROSITE" id="PS50293">
    <property type="entry name" value="TPR_REGION"/>
    <property type="match status" value="1"/>
</dbReference>
<keyword evidence="5" id="KW-1185">Reference proteome</keyword>
<dbReference type="PANTHER" id="PTHR44858:SF1">
    <property type="entry name" value="UDP-N-ACETYLGLUCOSAMINE--PEPTIDE N-ACETYLGLUCOSAMINYLTRANSFERASE SPINDLY-RELATED"/>
    <property type="match status" value="1"/>
</dbReference>
<organism evidence="4 5">
    <name type="scientific">Limnofasciculus baicalensis BBK-W-15</name>
    <dbReference type="NCBI Taxonomy" id="2699891"/>
    <lineage>
        <taxon>Bacteria</taxon>
        <taxon>Bacillati</taxon>
        <taxon>Cyanobacteriota</taxon>
        <taxon>Cyanophyceae</taxon>
        <taxon>Coleofasciculales</taxon>
        <taxon>Coleofasciculaceae</taxon>
        <taxon>Limnofasciculus</taxon>
        <taxon>Limnofasciculus baicalensis</taxon>
    </lineage>
</organism>
<comment type="caution">
    <text evidence="4">The sequence shown here is derived from an EMBL/GenBank/DDBJ whole genome shotgun (WGS) entry which is preliminary data.</text>
</comment>
<dbReference type="SMART" id="SM00028">
    <property type="entry name" value="TPR"/>
    <property type="match status" value="5"/>
</dbReference>
<dbReference type="EMBL" id="JAMZMM010000419">
    <property type="protein sequence ID" value="MCP2731881.1"/>
    <property type="molecule type" value="Genomic_DNA"/>
</dbReference>
<accession>A0AAE3KQI6</accession>
<dbReference type="Gene3D" id="1.25.40.10">
    <property type="entry name" value="Tetratricopeptide repeat domain"/>
    <property type="match status" value="2"/>
</dbReference>
<dbReference type="Pfam" id="PF13414">
    <property type="entry name" value="TPR_11"/>
    <property type="match status" value="1"/>
</dbReference>
<dbReference type="PROSITE" id="PS50005">
    <property type="entry name" value="TPR"/>
    <property type="match status" value="3"/>
</dbReference>
<dbReference type="Proteomes" id="UP001204953">
    <property type="component" value="Unassembled WGS sequence"/>
</dbReference>
<feature type="repeat" description="TPR" evidence="3">
    <location>
        <begin position="137"/>
        <end position="170"/>
    </location>
</feature>
<dbReference type="GO" id="GO:0009279">
    <property type="term" value="C:cell outer membrane"/>
    <property type="evidence" value="ECO:0007669"/>
    <property type="project" value="TreeGrafter"/>
</dbReference>
<keyword evidence="2 3" id="KW-0802">TPR repeat</keyword>
<dbReference type="AlphaFoldDB" id="A0AAE3KQI6"/>